<keyword evidence="3" id="KW-1185">Reference proteome</keyword>
<dbReference type="Gene3D" id="3.40.50.620">
    <property type="entry name" value="HUPs"/>
    <property type="match status" value="1"/>
</dbReference>
<dbReference type="SUPFAM" id="SSF52402">
    <property type="entry name" value="Adenine nucleotide alpha hydrolases-like"/>
    <property type="match status" value="1"/>
</dbReference>
<dbReference type="Pfam" id="PF00582">
    <property type="entry name" value="Usp"/>
    <property type="match status" value="1"/>
</dbReference>
<reference evidence="2" key="1">
    <citation type="submission" date="2024-05" db="EMBL/GenBank/DDBJ databases">
        <title>30 novel species of actinomycetes from the DSMZ collection.</title>
        <authorList>
            <person name="Nouioui I."/>
        </authorList>
    </citation>
    <scope>NUCLEOTIDE SEQUENCE</scope>
    <source>
        <strain evidence="2">DSM 41972</strain>
    </source>
</reference>
<evidence type="ECO:0000259" key="1">
    <source>
        <dbReference type="Pfam" id="PF00582"/>
    </source>
</evidence>
<evidence type="ECO:0000313" key="2">
    <source>
        <dbReference type="EMBL" id="MDT3725626.1"/>
    </source>
</evidence>
<dbReference type="InterPro" id="IPR014729">
    <property type="entry name" value="Rossmann-like_a/b/a_fold"/>
</dbReference>
<dbReference type="Proteomes" id="UP001181313">
    <property type="component" value="Unassembled WGS sequence"/>
</dbReference>
<proteinExistence type="predicted"/>
<sequence length="83" mass="8764">MEQSDALAEVLRPWREKFPDIEAAEESRAGSAAVRIVDAARDASLVVVGRRTRRGPVGAHIGPVTHAVLHNAPAPAPAVVAHD</sequence>
<feature type="domain" description="UspA" evidence="1">
    <location>
        <begin position="10"/>
        <end position="75"/>
    </location>
</feature>
<accession>A0ABU3HY68</accession>
<name>A0ABU3HY68_9ACTN</name>
<gene>
    <name evidence="2" type="ORF">ROS62_12305</name>
</gene>
<comment type="caution">
    <text evidence="2">The sequence shown here is derived from an EMBL/GenBank/DDBJ whole genome shotgun (WGS) entry which is preliminary data.</text>
</comment>
<organism evidence="2 3">
    <name type="scientific">Streptomyces althioticus subsp. attaecolombicae</name>
    <dbReference type="NCBI Taxonomy" id="3075534"/>
    <lineage>
        <taxon>Bacteria</taxon>
        <taxon>Bacillati</taxon>
        <taxon>Actinomycetota</taxon>
        <taxon>Actinomycetes</taxon>
        <taxon>Kitasatosporales</taxon>
        <taxon>Streptomycetaceae</taxon>
        <taxon>Streptomyces</taxon>
        <taxon>Streptomyces althioticus group</taxon>
    </lineage>
</organism>
<protein>
    <submittedName>
        <fullName evidence="2">Universal stress protein</fullName>
    </submittedName>
</protein>
<dbReference type="InterPro" id="IPR006016">
    <property type="entry name" value="UspA"/>
</dbReference>
<dbReference type="EMBL" id="JAVSGH010000011">
    <property type="protein sequence ID" value="MDT3725626.1"/>
    <property type="molecule type" value="Genomic_DNA"/>
</dbReference>
<evidence type="ECO:0000313" key="3">
    <source>
        <dbReference type="Proteomes" id="UP001181313"/>
    </source>
</evidence>